<name>A0ABV0H9Y6_9NEIS</name>
<feature type="domain" description="Cupin type-2" evidence="1">
    <location>
        <begin position="57"/>
        <end position="111"/>
    </location>
</feature>
<evidence type="ECO:0000259" key="1">
    <source>
        <dbReference type="Pfam" id="PF07883"/>
    </source>
</evidence>
<dbReference type="Gene3D" id="2.60.120.10">
    <property type="entry name" value="Jelly Rolls"/>
    <property type="match status" value="1"/>
</dbReference>
<organism evidence="2 3">
    <name type="scientific">Chromobacterium piscinae</name>
    <dbReference type="NCBI Taxonomy" id="686831"/>
    <lineage>
        <taxon>Bacteria</taxon>
        <taxon>Pseudomonadati</taxon>
        <taxon>Pseudomonadota</taxon>
        <taxon>Betaproteobacteria</taxon>
        <taxon>Neisseriales</taxon>
        <taxon>Chromobacteriaceae</taxon>
        <taxon>Chromobacterium</taxon>
    </lineage>
</organism>
<gene>
    <name evidence="2" type="ORF">ABH309_16660</name>
</gene>
<dbReference type="Proteomes" id="UP001438292">
    <property type="component" value="Unassembled WGS sequence"/>
</dbReference>
<dbReference type="InterPro" id="IPR011051">
    <property type="entry name" value="RmlC_Cupin_sf"/>
</dbReference>
<evidence type="ECO:0000313" key="2">
    <source>
        <dbReference type="EMBL" id="MEO3956081.1"/>
    </source>
</evidence>
<dbReference type="EMBL" id="JBDQQU010000017">
    <property type="protein sequence ID" value="MEO3956081.1"/>
    <property type="molecule type" value="Genomic_DNA"/>
</dbReference>
<keyword evidence="3" id="KW-1185">Reference proteome</keyword>
<sequence>MLQEMSDVTLVRRDDIPSMRTVVVDGVEHWLGHVKDFTKNAPLTQFLPKDNRISMAWVRLEAGERLDAHIHPVESMIVMCEGGARTLGDVRETMNAGDILLVPPGKLHGFIGMPPSGFWGLSIQFDSRGLYEDIADPWATFTDELEQQNGAGSVVEQLLLKNEEYMERFDKHRLFAMVRNGLLSDAAAKRRFLDCFQVWSNYFQKMVLMRAVTARQKGFDDLAWQHLYEELGHNQSLAKSRDDLQTVFDPLLEATCSWFASKMEHIGEAEKVVLSHVVVEASATYFYKHVQPILAQTDVKDHFDVHSVVDEDHVEMGYAFLRTLSIEDGHSLFEIQHQGWAMLMAVMARIADLTVHHTGGGAEASAEKDRSDAVADAVAV</sequence>
<dbReference type="Pfam" id="PF07883">
    <property type="entry name" value="Cupin_2"/>
    <property type="match status" value="1"/>
</dbReference>
<dbReference type="RefSeq" id="WP_205692437.1">
    <property type="nucleotide sequence ID" value="NZ_CP197095.1"/>
</dbReference>
<evidence type="ECO:0000313" key="3">
    <source>
        <dbReference type="Proteomes" id="UP001438292"/>
    </source>
</evidence>
<comment type="caution">
    <text evidence="2">The sequence shown here is derived from an EMBL/GenBank/DDBJ whole genome shotgun (WGS) entry which is preliminary data.</text>
</comment>
<reference evidence="2 3" key="1">
    <citation type="submission" date="2024-05" db="EMBL/GenBank/DDBJ databases">
        <authorList>
            <person name="De Oliveira J.P."/>
            <person name="Noriler S.A."/>
            <person name="De Oliveira A.G."/>
            <person name="Sipoli D.S."/>
        </authorList>
    </citation>
    <scope>NUCLEOTIDE SEQUENCE [LARGE SCALE GENOMIC DNA]</scope>
    <source>
        <strain evidence="2 3">LABIM186</strain>
    </source>
</reference>
<dbReference type="InterPro" id="IPR013096">
    <property type="entry name" value="Cupin_2"/>
</dbReference>
<accession>A0ABV0H9Y6</accession>
<dbReference type="InterPro" id="IPR014710">
    <property type="entry name" value="RmlC-like_jellyroll"/>
</dbReference>
<proteinExistence type="predicted"/>
<dbReference type="SUPFAM" id="SSF51182">
    <property type="entry name" value="RmlC-like cupins"/>
    <property type="match status" value="1"/>
</dbReference>
<protein>
    <submittedName>
        <fullName evidence="2">Cupin domain-containing protein</fullName>
    </submittedName>
</protein>